<dbReference type="InterPro" id="IPR002110">
    <property type="entry name" value="Ankyrin_rpt"/>
</dbReference>
<proteinExistence type="predicted"/>
<keyword evidence="2" id="KW-0040">ANK repeat</keyword>
<dbReference type="InterPro" id="IPR036770">
    <property type="entry name" value="Ankyrin_rpt-contain_sf"/>
</dbReference>
<protein>
    <submittedName>
        <fullName evidence="3">Uncharacterized protein</fullName>
    </submittedName>
</protein>
<dbReference type="OrthoDB" id="5395110at2759"/>
<dbReference type="Gene3D" id="1.25.40.20">
    <property type="entry name" value="Ankyrin repeat-containing domain"/>
    <property type="match status" value="1"/>
</dbReference>
<evidence type="ECO:0000313" key="4">
    <source>
        <dbReference type="Proteomes" id="UP000246991"/>
    </source>
</evidence>
<name>A0A317SMH1_9PEZI</name>
<evidence type="ECO:0000256" key="2">
    <source>
        <dbReference type="ARBA" id="ARBA00023043"/>
    </source>
</evidence>
<dbReference type="Pfam" id="PF12796">
    <property type="entry name" value="Ank_2"/>
    <property type="match status" value="1"/>
</dbReference>
<accession>A0A317SMH1</accession>
<dbReference type="SUPFAM" id="SSF48403">
    <property type="entry name" value="Ankyrin repeat"/>
    <property type="match status" value="1"/>
</dbReference>
<dbReference type="AlphaFoldDB" id="A0A317SMH1"/>
<gene>
    <name evidence="3" type="ORF">C7212DRAFT_345749</name>
</gene>
<sequence length="168" mass="18124">MARNQHRSPPPPPKTSPLLTLPPELLLTIAELLPPKYQSRLLRVNIRLANVLTPLLNSAANQTAQAGRMPLLHWAVLRNDVRLIRLLLANGVADVAHPGYCMYTALHLAVAHGGVDIVRTLLEGENGESVRGVRDPCGRTPLGIAVMRGGVGEVVEMLRGEGKGGYEV</sequence>
<dbReference type="PANTHER" id="PTHR24198:SF165">
    <property type="entry name" value="ANKYRIN REPEAT-CONTAINING PROTEIN-RELATED"/>
    <property type="match status" value="1"/>
</dbReference>
<dbReference type="PANTHER" id="PTHR24198">
    <property type="entry name" value="ANKYRIN REPEAT AND PROTEIN KINASE DOMAIN-CONTAINING PROTEIN"/>
    <property type="match status" value="1"/>
</dbReference>
<dbReference type="Proteomes" id="UP000246991">
    <property type="component" value="Unassembled WGS sequence"/>
</dbReference>
<dbReference type="SMART" id="SM00248">
    <property type="entry name" value="ANK"/>
    <property type="match status" value="3"/>
</dbReference>
<reference evidence="3 4" key="1">
    <citation type="submission" date="2018-03" db="EMBL/GenBank/DDBJ databases">
        <title>Genomes of Pezizomycetes fungi and the evolution of truffles.</title>
        <authorList>
            <person name="Murat C."/>
            <person name="Payen T."/>
            <person name="Noel B."/>
            <person name="Kuo A."/>
            <person name="Martin F.M."/>
        </authorList>
    </citation>
    <scope>NUCLEOTIDE SEQUENCE [LARGE SCALE GENOMIC DNA]</scope>
    <source>
        <strain evidence="3">091103-1</strain>
    </source>
</reference>
<comment type="caution">
    <text evidence="3">The sequence shown here is derived from an EMBL/GenBank/DDBJ whole genome shotgun (WGS) entry which is preliminary data.</text>
</comment>
<evidence type="ECO:0000256" key="1">
    <source>
        <dbReference type="ARBA" id="ARBA00022737"/>
    </source>
</evidence>
<keyword evidence="4" id="KW-1185">Reference proteome</keyword>
<evidence type="ECO:0000313" key="3">
    <source>
        <dbReference type="EMBL" id="PWW74797.1"/>
    </source>
</evidence>
<keyword evidence="1" id="KW-0677">Repeat</keyword>
<organism evidence="3 4">
    <name type="scientific">Tuber magnatum</name>
    <name type="common">white Piedmont truffle</name>
    <dbReference type="NCBI Taxonomy" id="42249"/>
    <lineage>
        <taxon>Eukaryota</taxon>
        <taxon>Fungi</taxon>
        <taxon>Dikarya</taxon>
        <taxon>Ascomycota</taxon>
        <taxon>Pezizomycotina</taxon>
        <taxon>Pezizomycetes</taxon>
        <taxon>Pezizales</taxon>
        <taxon>Tuberaceae</taxon>
        <taxon>Tuber</taxon>
    </lineage>
</organism>
<dbReference type="STRING" id="42249.A0A317SMH1"/>
<dbReference type="EMBL" id="PYWC01000056">
    <property type="protein sequence ID" value="PWW74797.1"/>
    <property type="molecule type" value="Genomic_DNA"/>
</dbReference>